<keyword evidence="2" id="KW-1185">Reference proteome</keyword>
<protein>
    <submittedName>
        <fullName evidence="1">Uncharacterized protein</fullName>
    </submittedName>
</protein>
<dbReference type="Proteomes" id="UP000799755">
    <property type="component" value="Unassembled WGS sequence"/>
</dbReference>
<dbReference type="EMBL" id="MU003524">
    <property type="protein sequence ID" value="KAF2466589.1"/>
    <property type="molecule type" value="Genomic_DNA"/>
</dbReference>
<sequence length="273" mass="29617">MVATTANNQQYALKAVEISRVHKKSPKSLRQLMRENVSCRGLKPLTLGYTPLGVAPAELAEITPSHMLATTAFCHAGFDFQGHPTLSYLIPLLSHCVPLQRAEPSSRLLLGLGISDSGLEKHKDVVGLIRSFVRPAERTMVNFGARGSRIAVSKLVSRLTKLVPSGFNNIPSACAIHTATYITVNHSRMYEPGSMVIASARGTNCNGTGKTTGPNAKPGNSINTYRPCTEGYQKTIELVKGRDTRSLRISVRRATRDGTVHANRYTNQHGDPA</sequence>
<accession>A0ACB6QHU8</accession>
<comment type="caution">
    <text evidence="1">The sequence shown here is derived from an EMBL/GenBank/DDBJ whole genome shotgun (WGS) entry which is preliminary data.</text>
</comment>
<evidence type="ECO:0000313" key="1">
    <source>
        <dbReference type="EMBL" id="KAF2466589.1"/>
    </source>
</evidence>
<organism evidence="1 2">
    <name type="scientific">Lindgomyces ingoldianus</name>
    <dbReference type="NCBI Taxonomy" id="673940"/>
    <lineage>
        <taxon>Eukaryota</taxon>
        <taxon>Fungi</taxon>
        <taxon>Dikarya</taxon>
        <taxon>Ascomycota</taxon>
        <taxon>Pezizomycotina</taxon>
        <taxon>Dothideomycetes</taxon>
        <taxon>Pleosporomycetidae</taxon>
        <taxon>Pleosporales</taxon>
        <taxon>Lindgomycetaceae</taxon>
        <taxon>Lindgomyces</taxon>
    </lineage>
</organism>
<name>A0ACB6QHU8_9PLEO</name>
<reference evidence="1" key="1">
    <citation type="journal article" date="2020" name="Stud. Mycol.">
        <title>101 Dothideomycetes genomes: a test case for predicting lifestyles and emergence of pathogens.</title>
        <authorList>
            <person name="Haridas S."/>
            <person name="Albert R."/>
            <person name="Binder M."/>
            <person name="Bloem J."/>
            <person name="Labutti K."/>
            <person name="Salamov A."/>
            <person name="Andreopoulos B."/>
            <person name="Baker S."/>
            <person name="Barry K."/>
            <person name="Bills G."/>
            <person name="Bluhm B."/>
            <person name="Cannon C."/>
            <person name="Castanera R."/>
            <person name="Culley D."/>
            <person name="Daum C."/>
            <person name="Ezra D."/>
            <person name="Gonzalez J."/>
            <person name="Henrissat B."/>
            <person name="Kuo A."/>
            <person name="Liang C."/>
            <person name="Lipzen A."/>
            <person name="Lutzoni F."/>
            <person name="Magnuson J."/>
            <person name="Mondo S."/>
            <person name="Nolan M."/>
            <person name="Ohm R."/>
            <person name="Pangilinan J."/>
            <person name="Park H.-J."/>
            <person name="Ramirez L."/>
            <person name="Alfaro M."/>
            <person name="Sun H."/>
            <person name="Tritt A."/>
            <person name="Yoshinaga Y."/>
            <person name="Zwiers L.-H."/>
            <person name="Turgeon B."/>
            <person name="Goodwin S."/>
            <person name="Spatafora J."/>
            <person name="Crous P."/>
            <person name="Grigoriev I."/>
        </authorList>
    </citation>
    <scope>NUCLEOTIDE SEQUENCE</scope>
    <source>
        <strain evidence="1">ATCC 200398</strain>
    </source>
</reference>
<evidence type="ECO:0000313" key="2">
    <source>
        <dbReference type="Proteomes" id="UP000799755"/>
    </source>
</evidence>
<proteinExistence type="predicted"/>
<gene>
    <name evidence="1" type="ORF">BDR25DRAFT_359482</name>
</gene>